<feature type="compositionally biased region" description="Low complexity" evidence="6">
    <location>
        <begin position="52"/>
        <end position="65"/>
    </location>
</feature>
<dbReference type="PANTHER" id="PTHR24166">
    <property type="entry name" value="ROLLING PEBBLES, ISOFORM B"/>
    <property type="match status" value="1"/>
</dbReference>
<evidence type="ECO:0000256" key="1">
    <source>
        <dbReference type="ARBA" id="ARBA00022553"/>
    </source>
</evidence>
<dbReference type="STRING" id="99883.ENSTNIP00000017006"/>
<reference evidence="9" key="3">
    <citation type="submission" date="2025-09" db="UniProtKB">
        <authorList>
            <consortium name="Ensembl"/>
        </authorList>
    </citation>
    <scope>IDENTIFICATION</scope>
</reference>
<feature type="compositionally biased region" description="Polar residues" evidence="6">
    <location>
        <begin position="970"/>
        <end position="979"/>
    </location>
</feature>
<feature type="region of interest" description="Disordered" evidence="6">
    <location>
        <begin position="23"/>
        <end position="42"/>
    </location>
</feature>
<dbReference type="Ensembl" id="ENSTNIT00000017221.1">
    <property type="protein sequence ID" value="ENSTNIP00000017006.1"/>
    <property type="gene ID" value="ENSTNIG00000013999.1"/>
</dbReference>
<feature type="domain" description="TANC1/2-like winged helix" evidence="8">
    <location>
        <begin position="641"/>
        <end position="794"/>
    </location>
</feature>
<dbReference type="InterPro" id="IPR027417">
    <property type="entry name" value="P-loop_NTPase"/>
</dbReference>
<feature type="region of interest" description="Disordered" evidence="6">
    <location>
        <begin position="965"/>
        <end position="999"/>
    </location>
</feature>
<feature type="domain" description="TANC1/2-like AAA+ ATPase lid" evidence="7">
    <location>
        <begin position="544"/>
        <end position="639"/>
    </location>
</feature>
<dbReference type="GO" id="GO:0043197">
    <property type="term" value="C:dendritic spine"/>
    <property type="evidence" value="ECO:0007669"/>
    <property type="project" value="TreeGrafter"/>
</dbReference>
<dbReference type="InterPro" id="IPR036770">
    <property type="entry name" value="Ankyrin_rpt-contain_sf"/>
</dbReference>
<evidence type="ECO:0000313" key="9">
    <source>
        <dbReference type="Ensembl" id="ENSTNIP00000017006.1"/>
    </source>
</evidence>
<dbReference type="InterPro" id="IPR002110">
    <property type="entry name" value="Ankyrin_rpt"/>
</dbReference>
<evidence type="ECO:0000256" key="3">
    <source>
        <dbReference type="ARBA" id="ARBA00022803"/>
    </source>
</evidence>
<keyword evidence="4 5" id="KW-0040">ANK repeat</keyword>
<dbReference type="Pfam" id="PF12796">
    <property type="entry name" value="Ank_2"/>
    <property type="match status" value="1"/>
</dbReference>
<dbReference type="GeneTree" id="ENSGT00940000156447"/>
<evidence type="ECO:0000259" key="8">
    <source>
        <dbReference type="Pfam" id="PF25521"/>
    </source>
</evidence>
<organism evidence="9 10">
    <name type="scientific">Tetraodon nigroviridis</name>
    <name type="common">Spotted green pufferfish</name>
    <name type="synonym">Chelonodon nigroviridis</name>
    <dbReference type="NCBI Taxonomy" id="99883"/>
    <lineage>
        <taxon>Eukaryota</taxon>
        <taxon>Metazoa</taxon>
        <taxon>Chordata</taxon>
        <taxon>Craniata</taxon>
        <taxon>Vertebrata</taxon>
        <taxon>Euteleostomi</taxon>
        <taxon>Actinopterygii</taxon>
        <taxon>Neopterygii</taxon>
        <taxon>Teleostei</taxon>
        <taxon>Neoteleostei</taxon>
        <taxon>Acanthomorphata</taxon>
        <taxon>Eupercaria</taxon>
        <taxon>Tetraodontiformes</taxon>
        <taxon>Tetradontoidea</taxon>
        <taxon>Tetraodontidae</taxon>
        <taxon>Tetraodon</taxon>
    </lineage>
</organism>
<keyword evidence="2" id="KW-0677">Repeat</keyword>
<protein>
    <submittedName>
        <fullName evidence="9">Tetratricopeptide repeat, ankyrin repeat and coiled-coil containing 2a</fullName>
    </submittedName>
</protein>
<proteinExistence type="predicted"/>
<evidence type="ECO:0000256" key="6">
    <source>
        <dbReference type="SAM" id="MobiDB-lite"/>
    </source>
</evidence>
<dbReference type="Pfam" id="PF25521">
    <property type="entry name" value="WHD_TANC1"/>
    <property type="match status" value="1"/>
</dbReference>
<dbReference type="Gene3D" id="1.25.40.20">
    <property type="entry name" value="Ankyrin repeat-containing domain"/>
    <property type="match status" value="1"/>
</dbReference>
<reference evidence="9" key="2">
    <citation type="submission" date="2025-08" db="UniProtKB">
        <authorList>
            <consortium name="Ensembl"/>
        </authorList>
    </citation>
    <scope>IDENTIFICATION</scope>
</reference>
<feature type="compositionally biased region" description="Polar residues" evidence="6">
    <location>
        <begin position="988"/>
        <end position="999"/>
    </location>
</feature>
<dbReference type="InterPro" id="IPR058056">
    <property type="entry name" value="WH_TANC1/2"/>
</dbReference>
<dbReference type="Pfam" id="PF25520">
    <property type="entry name" value="AAA_lid_TANC1"/>
    <property type="match status" value="1"/>
</dbReference>
<evidence type="ECO:0000259" key="7">
    <source>
        <dbReference type="Pfam" id="PF25520"/>
    </source>
</evidence>
<dbReference type="SUPFAM" id="SSF48403">
    <property type="entry name" value="Ankyrin repeat"/>
    <property type="match status" value="1"/>
</dbReference>
<accession>H3D915</accession>
<feature type="region of interest" description="Disordered" evidence="6">
    <location>
        <begin position="362"/>
        <end position="382"/>
    </location>
</feature>
<keyword evidence="1" id="KW-0597">Phosphoprotein</keyword>
<dbReference type="SUPFAM" id="SSF52540">
    <property type="entry name" value="P-loop containing nucleoside triphosphate hydrolases"/>
    <property type="match status" value="1"/>
</dbReference>
<dbReference type="GO" id="GO:0061001">
    <property type="term" value="P:regulation of dendritic spine morphogenesis"/>
    <property type="evidence" value="ECO:0007669"/>
    <property type="project" value="TreeGrafter"/>
</dbReference>
<evidence type="ECO:0000313" key="10">
    <source>
        <dbReference type="Proteomes" id="UP000007303"/>
    </source>
</evidence>
<dbReference type="InterPro" id="IPR058018">
    <property type="entry name" value="AAA_lid_TANC1/2"/>
</dbReference>
<dbReference type="HOGENOM" id="CLU_001464_1_0_1"/>
<keyword evidence="10" id="KW-1185">Reference proteome</keyword>
<keyword evidence="3" id="KW-0802">TPR repeat</keyword>
<feature type="repeat" description="ANK" evidence="5">
    <location>
        <begin position="864"/>
        <end position="896"/>
    </location>
</feature>
<name>H3D915_TETNG</name>
<dbReference type="PANTHER" id="PTHR24166:SF21">
    <property type="entry name" value="PROTEIN TANC2"/>
    <property type="match status" value="1"/>
</dbReference>
<dbReference type="AlphaFoldDB" id="H3D915"/>
<dbReference type="InterPro" id="IPR050889">
    <property type="entry name" value="Dendritic_Spine_Reg/Scaffold"/>
</dbReference>
<reference evidence="10" key="1">
    <citation type="journal article" date="2004" name="Nature">
        <title>Genome duplication in the teleost fish Tetraodon nigroviridis reveals the early vertebrate proto-karyotype.</title>
        <authorList>
            <person name="Jaillon O."/>
            <person name="Aury J.-M."/>
            <person name="Brunet F."/>
            <person name="Petit J.-L."/>
            <person name="Stange-Thomann N."/>
            <person name="Mauceli E."/>
            <person name="Bouneau L."/>
            <person name="Fischer C."/>
            <person name="Ozouf-Costaz C."/>
            <person name="Bernot A."/>
            <person name="Nicaud S."/>
            <person name="Jaffe D."/>
            <person name="Fisher S."/>
            <person name="Lutfalla G."/>
            <person name="Dossat C."/>
            <person name="Segurens B."/>
            <person name="Dasilva C."/>
            <person name="Salanoubat M."/>
            <person name="Levy M."/>
            <person name="Boudet N."/>
            <person name="Castellano S."/>
            <person name="Anthouard V."/>
            <person name="Jubin C."/>
            <person name="Castelli V."/>
            <person name="Katinka M."/>
            <person name="Vacherie B."/>
            <person name="Biemont C."/>
            <person name="Skalli Z."/>
            <person name="Cattolico L."/>
            <person name="Poulain J."/>
            <person name="De Berardinis V."/>
            <person name="Cruaud C."/>
            <person name="Duprat S."/>
            <person name="Brottier P."/>
            <person name="Coutanceau J.-P."/>
            <person name="Gouzy J."/>
            <person name="Parra G."/>
            <person name="Lardier G."/>
            <person name="Chapple C."/>
            <person name="McKernan K.J."/>
            <person name="McEwan P."/>
            <person name="Bosak S."/>
            <person name="Kellis M."/>
            <person name="Volff J.-N."/>
            <person name="Guigo R."/>
            <person name="Zody M.C."/>
            <person name="Mesirov J."/>
            <person name="Lindblad-Toh K."/>
            <person name="Birren B."/>
            <person name="Nusbaum C."/>
            <person name="Kahn D."/>
            <person name="Robinson-Rechavi M."/>
            <person name="Laudet V."/>
            <person name="Schachter V."/>
            <person name="Quetier F."/>
            <person name="Saurin W."/>
            <person name="Scarpelli C."/>
            <person name="Wincker P."/>
            <person name="Lander E.S."/>
            <person name="Weissenbach J."/>
            <person name="Roest Crollius H."/>
        </authorList>
    </citation>
    <scope>NUCLEOTIDE SEQUENCE [LARGE SCALE GENOMIC DNA]</scope>
</reference>
<evidence type="ECO:0000256" key="4">
    <source>
        <dbReference type="ARBA" id="ARBA00023043"/>
    </source>
</evidence>
<dbReference type="InParanoid" id="H3D915"/>
<evidence type="ECO:0000256" key="2">
    <source>
        <dbReference type="ARBA" id="ARBA00022737"/>
    </source>
</evidence>
<dbReference type="PROSITE" id="PS50088">
    <property type="entry name" value="ANK_REPEAT"/>
    <property type="match status" value="1"/>
</dbReference>
<feature type="region of interest" description="Disordered" evidence="6">
    <location>
        <begin position="52"/>
        <end position="72"/>
    </location>
</feature>
<sequence>PSVDEAADALMTRLGFLLGDKIIPGQPESSYPAQDDGENSKVFNSSFQRISPSSSLASSSTSPCSTLPPPAGGEVNSIVRHAPSNHVSVTSPTSTLESRDSGIIATLTSYSAESAAERDDVAKYRSDGYHGSRGQRGGQLVASSTSSSCMAAAGRDNDGFLYSVEDNMAASTYSLNKLHPDRASSSSHSAGSTYSIPLYLMPRPNSVAATSSARLEDLAYLDEQQRHIPSRTSLRMPRQNSGSRGQQEHRVSFTPSLNLKPLHFEIPGLSSDWLFSGREWLFQEVDAHLRSGDPASNHGVVIVGNMGFGKTAIIAHLAALSCHGNRMWPTAAGNQTMPKRNFDPHEQIDETDMEAVSLSHNSLGRGREDEGGGSCPGTPELRRRQEEVVRRLAAQVVSYHFCQADNCHTCLVPEFVLNMAAMLSDAPQLLAYRERLHRSRELQSTLSMRACIQDPSSALEKGILEPLDALYRERKLHLDRAGLIVLVDGLNEAEFHRPDYGDTLTSFLSKNIQKFPSWLKVIATVRTSQQDITGPLPFHCISLDRIDENSAIDQDLQGYLMQRIHSSAEIQSNVSLSNGRLDNTALAKLISHLKTLSKGSYLYLKLTLDLIEGGYLVLKSSSFKVVPVSLAEVYLLQLNMRFPTQSSFQRVLPLLNITVASLHPLTDQKLYEIVNAGTLGRGALPWAEFTHRLEVSPFLLRRNDGSRMLKHASFREWLMWREEGQDDRFLCDPRSGHTLMAFWLCRQEGKLNRQQVLDLGHHILKAHIYKGLSKKLGVSSSVLQGLWLAYSTQSLSPALSSLRNLYTPNIKVSRLLIMGGADVDHRTDVLSNAPLLCAHAHLGHADVVALLLDQGAQVGAQSHDGVSALGFAAAAGHLDIVTMLSQNAAKVGHVDNSGRCVLVHAAQRGHIEVLCYLLRNADWSCTPCCSQKAASKDQAVQQALTAAASMGHAQVVSYLLDLSGKDDKNGQSPEINTPDSLWGETGTVHANVSSQEGEA</sequence>
<dbReference type="Proteomes" id="UP000007303">
    <property type="component" value="Unassembled WGS sequence"/>
</dbReference>
<dbReference type="SMART" id="SM00248">
    <property type="entry name" value="ANK"/>
    <property type="match status" value="4"/>
</dbReference>
<evidence type="ECO:0000256" key="5">
    <source>
        <dbReference type="PROSITE-ProRule" id="PRU00023"/>
    </source>
</evidence>